<dbReference type="Pfam" id="PF04055">
    <property type="entry name" value="Radical_SAM"/>
    <property type="match status" value="1"/>
</dbReference>
<feature type="compositionally biased region" description="Basic and acidic residues" evidence="7">
    <location>
        <begin position="435"/>
        <end position="449"/>
    </location>
</feature>
<feature type="region of interest" description="Disordered" evidence="7">
    <location>
        <begin position="435"/>
        <end position="456"/>
    </location>
</feature>
<dbReference type="InterPro" id="IPR058240">
    <property type="entry name" value="rSAM_sf"/>
</dbReference>
<dbReference type="InterPro" id="IPR007197">
    <property type="entry name" value="rSAM"/>
</dbReference>
<evidence type="ECO:0000256" key="3">
    <source>
        <dbReference type="ARBA" id="ARBA00022691"/>
    </source>
</evidence>
<dbReference type="SFLD" id="SFLDS00029">
    <property type="entry name" value="Radical_SAM"/>
    <property type="match status" value="1"/>
</dbReference>
<keyword evidence="10" id="KW-1185">Reference proteome</keyword>
<evidence type="ECO:0000259" key="8">
    <source>
        <dbReference type="PROSITE" id="PS51918"/>
    </source>
</evidence>
<feature type="region of interest" description="Disordered" evidence="7">
    <location>
        <begin position="1"/>
        <end position="38"/>
    </location>
</feature>
<keyword evidence="6" id="KW-0411">Iron-sulfur</keyword>
<protein>
    <submittedName>
        <fullName evidence="9">AmmeMemoRadiSam system radical SAM enzyme</fullName>
    </submittedName>
</protein>
<organism evidence="9 10">
    <name type="scientific">Paratrimastix pyriformis</name>
    <dbReference type="NCBI Taxonomy" id="342808"/>
    <lineage>
        <taxon>Eukaryota</taxon>
        <taxon>Metamonada</taxon>
        <taxon>Preaxostyla</taxon>
        <taxon>Paratrimastigidae</taxon>
        <taxon>Paratrimastix</taxon>
    </lineage>
</organism>
<dbReference type="SMART" id="SM00729">
    <property type="entry name" value="Elp3"/>
    <property type="match status" value="1"/>
</dbReference>
<keyword evidence="3" id="KW-0949">S-adenosyl-L-methionine</keyword>
<dbReference type="Proteomes" id="UP001141327">
    <property type="component" value="Unassembled WGS sequence"/>
</dbReference>
<proteinExistence type="predicted"/>
<dbReference type="InterPro" id="IPR027596">
    <property type="entry name" value="AmmeMemoSam_rS"/>
</dbReference>
<feature type="compositionally biased region" description="Low complexity" evidence="7">
    <location>
        <begin position="26"/>
        <end position="38"/>
    </location>
</feature>
<reference evidence="9" key="1">
    <citation type="journal article" date="2022" name="bioRxiv">
        <title>Genomics of Preaxostyla Flagellates Illuminates Evolutionary Transitions and the Path Towards Mitochondrial Loss.</title>
        <authorList>
            <person name="Novak L.V.F."/>
            <person name="Treitli S.C."/>
            <person name="Pyrih J."/>
            <person name="Halakuc P."/>
            <person name="Pipaliya S.V."/>
            <person name="Vacek V."/>
            <person name="Brzon O."/>
            <person name="Soukal P."/>
            <person name="Eme L."/>
            <person name="Dacks J.B."/>
            <person name="Karnkowska A."/>
            <person name="Elias M."/>
            <person name="Hampl V."/>
        </authorList>
    </citation>
    <scope>NUCLEOTIDE SEQUENCE</scope>
    <source>
        <strain evidence="9">RCP-MX</strain>
    </source>
</reference>
<dbReference type="Gene3D" id="3.20.20.70">
    <property type="entry name" value="Aldolase class I"/>
    <property type="match status" value="1"/>
</dbReference>
<feature type="domain" description="Radical SAM core" evidence="8">
    <location>
        <begin position="113"/>
        <end position="344"/>
    </location>
</feature>
<dbReference type="SFLD" id="SFLDG01101">
    <property type="entry name" value="Uncharacterised_Radical_SAM_Su"/>
    <property type="match status" value="1"/>
</dbReference>
<dbReference type="PANTHER" id="PTHR30352">
    <property type="entry name" value="PYRUVATE FORMATE-LYASE-ACTIVATING ENZYME"/>
    <property type="match status" value="1"/>
</dbReference>
<feature type="compositionally biased region" description="Pro residues" evidence="7">
    <location>
        <begin position="13"/>
        <end position="25"/>
    </location>
</feature>
<dbReference type="PROSITE" id="PS51918">
    <property type="entry name" value="RADICAL_SAM"/>
    <property type="match status" value="1"/>
</dbReference>
<evidence type="ECO:0000256" key="6">
    <source>
        <dbReference type="ARBA" id="ARBA00023014"/>
    </source>
</evidence>
<name>A0ABQ8UJL0_9EUKA</name>
<dbReference type="PANTHER" id="PTHR30352:SF5">
    <property type="entry name" value="PYRUVATE FORMATE-LYASE 1-ACTIVATING ENZYME"/>
    <property type="match status" value="1"/>
</dbReference>
<comment type="cofactor">
    <cofactor evidence="1">
        <name>[4Fe-4S] cluster</name>
        <dbReference type="ChEBI" id="CHEBI:49883"/>
    </cofactor>
</comment>
<evidence type="ECO:0000256" key="7">
    <source>
        <dbReference type="SAM" id="MobiDB-lite"/>
    </source>
</evidence>
<evidence type="ECO:0000313" key="9">
    <source>
        <dbReference type="EMBL" id="KAJ4458131.1"/>
    </source>
</evidence>
<gene>
    <name evidence="9" type="ORF">PAPYR_6252</name>
</gene>
<dbReference type="InterPro" id="IPR006638">
    <property type="entry name" value="Elp3/MiaA/NifB-like_rSAM"/>
</dbReference>
<evidence type="ECO:0000256" key="2">
    <source>
        <dbReference type="ARBA" id="ARBA00022485"/>
    </source>
</evidence>
<dbReference type="InterPro" id="IPR034457">
    <property type="entry name" value="Organic_radical-activating"/>
</dbReference>
<evidence type="ECO:0000256" key="5">
    <source>
        <dbReference type="ARBA" id="ARBA00023004"/>
    </source>
</evidence>
<dbReference type="CDD" id="cd01335">
    <property type="entry name" value="Radical_SAM"/>
    <property type="match status" value="1"/>
</dbReference>
<dbReference type="SUPFAM" id="SSF102114">
    <property type="entry name" value="Radical SAM enzymes"/>
    <property type="match status" value="1"/>
</dbReference>
<evidence type="ECO:0000313" key="10">
    <source>
        <dbReference type="Proteomes" id="UP001141327"/>
    </source>
</evidence>
<evidence type="ECO:0000256" key="1">
    <source>
        <dbReference type="ARBA" id="ARBA00001966"/>
    </source>
</evidence>
<dbReference type="NCBIfam" id="TIGR04337">
    <property type="entry name" value="AmmeMemoSam_rS"/>
    <property type="match status" value="1"/>
</dbReference>
<dbReference type="InterPro" id="IPR013785">
    <property type="entry name" value="Aldolase_TIM"/>
</dbReference>
<accession>A0ABQ8UJL0</accession>
<dbReference type="EMBL" id="JAPMOS010000034">
    <property type="protein sequence ID" value="KAJ4458131.1"/>
    <property type="molecule type" value="Genomic_DNA"/>
</dbReference>
<keyword evidence="2" id="KW-0004">4Fe-4S</keyword>
<keyword evidence="5" id="KW-0408">Iron</keyword>
<comment type="caution">
    <text evidence="9">The sequence shown here is derived from an EMBL/GenBank/DDBJ whole genome shotgun (WGS) entry which is preliminary data.</text>
</comment>
<keyword evidence="4" id="KW-0479">Metal-binding</keyword>
<sequence length="456" mass="49882">MEPEVEQVNPQQPLMPPPPPPPAPSAVPSAGGATTTLSTGAVPRIDVGVAWESLNDETGRIRCLACAHHCVITPGHTGICGVRRNQAGKLELLVYGRPTAVHVDPVEKKPLYHFLPGSSVLSIGTVGCNMACPWCQNWQISQVTRKTAGKSPLIELEDIGEPMTPDDIIATCDQQGLKVIAFTYNEPTIFLEYALDTMKLARQKGIASIFVTNGYESEEAMTLLRPYVSALNVDLKAFKDETYLRLCKAHLQPVLDTIRRAHSMGLWVEVTTLIVPGVNDSEEELRALCKWLASVSLDIPLHFSAFHPDFQMPETQPTPRRTLQRAKQIAAEEGLHWVYLGNVSDEGASQTKCLSCGETLVQRAGYQTRVIGLRSMPPTQVEPFPQCACRHCGASPIAGIWTQAQLVHMQQVQAEQQGITHLETPALMALEKSADEQRQHIAGRQRPEAEAGAGVM</sequence>
<evidence type="ECO:0000256" key="4">
    <source>
        <dbReference type="ARBA" id="ARBA00022723"/>
    </source>
</evidence>